<dbReference type="Gene3D" id="1.25.40.10">
    <property type="entry name" value="Tetratricopeptide repeat domain"/>
    <property type="match status" value="1"/>
</dbReference>
<dbReference type="PROSITE" id="PS50005">
    <property type="entry name" value="TPR"/>
    <property type="match status" value="1"/>
</dbReference>
<dbReference type="InterPro" id="IPR019734">
    <property type="entry name" value="TPR_rpt"/>
</dbReference>
<dbReference type="EMBL" id="JBEPSD010000002">
    <property type="protein sequence ID" value="MET4570374.1"/>
    <property type="molecule type" value="Genomic_DNA"/>
</dbReference>
<comment type="caution">
    <text evidence="3">The sequence shown here is derived from an EMBL/GenBank/DDBJ whole genome shotgun (WGS) entry which is preliminary data.</text>
</comment>
<evidence type="ECO:0000313" key="4">
    <source>
        <dbReference type="Proteomes" id="UP001549251"/>
    </source>
</evidence>
<proteinExistence type="predicted"/>
<feature type="repeat" description="TPR" evidence="1">
    <location>
        <begin position="446"/>
        <end position="479"/>
    </location>
</feature>
<feature type="signal peptide" evidence="2">
    <location>
        <begin position="1"/>
        <end position="21"/>
    </location>
</feature>
<feature type="chain" id="PRO_5045099918" evidence="2">
    <location>
        <begin position="22"/>
        <end position="508"/>
    </location>
</feature>
<keyword evidence="1" id="KW-0802">TPR repeat</keyword>
<accession>A0ABV2PZA7</accession>
<gene>
    <name evidence="3" type="ORF">ABIE04_002735</name>
</gene>
<organism evidence="3 4">
    <name type="scientific">Rhodanobacter soli</name>
    <dbReference type="NCBI Taxonomy" id="590609"/>
    <lineage>
        <taxon>Bacteria</taxon>
        <taxon>Pseudomonadati</taxon>
        <taxon>Pseudomonadota</taxon>
        <taxon>Gammaproteobacteria</taxon>
        <taxon>Lysobacterales</taxon>
        <taxon>Rhodanobacteraceae</taxon>
        <taxon>Rhodanobacter</taxon>
    </lineage>
</organism>
<sequence length="508" mass="53968">MKTITALLLASTLACASAASSQEMHSHPAPEKLGRVSFPTSCAPAVSHDFERAVALLHSFAYTAAEKAFREVADADPSCAMAHWGIAMSHFHPLWSPPAPDELAKGEAEAIQATRLGAKTARERALIAAIAAYYHDAGHVPPPARAKAYEAAMAVAASRYPADTEVQVLYALSLLATASPQDTSHANQKQAGAILEPIYRKHPDHPGVAHYLIHAYDSAELAPRGLAPARAYSKIAPSAPHALHMPSHIFTRLGLWDDSIASNLAARAAAHSQGDVGEELHAMDYLTYAYLQRGRRADAEQVVRSLDSMGVHAGAEFKVGYAATAMPTRLAMEGRQWTVASRLQAGDGAAPEVAAIVYWARAVANARSGQAKAADADIARLDACRQQLLASKKDYWATQVDILGKEARAWQSAAGAHPDDGVATLRRAADQEDAIEKLPVTPGPIIPAREQLGDLYLQLHKPQDALDAYKAALAAAPGRRAALHGAALAADAVGDSHTASQMRQLLSR</sequence>
<keyword evidence="4" id="KW-1185">Reference proteome</keyword>
<dbReference type="SUPFAM" id="SSF48452">
    <property type="entry name" value="TPR-like"/>
    <property type="match status" value="1"/>
</dbReference>
<keyword evidence="2" id="KW-0732">Signal</keyword>
<evidence type="ECO:0000256" key="2">
    <source>
        <dbReference type="SAM" id="SignalP"/>
    </source>
</evidence>
<name>A0ABV2PZA7_9GAMM</name>
<dbReference type="PANTHER" id="PTHR45588:SF1">
    <property type="entry name" value="WW DOMAIN-CONTAINING PROTEIN"/>
    <property type="match status" value="1"/>
</dbReference>
<reference evidence="3 4" key="1">
    <citation type="submission" date="2024-06" db="EMBL/GenBank/DDBJ databases">
        <title>Sorghum-associated microbial communities from plants grown in Nebraska, USA.</title>
        <authorList>
            <person name="Schachtman D."/>
        </authorList>
    </citation>
    <scope>NUCLEOTIDE SEQUENCE [LARGE SCALE GENOMIC DNA]</scope>
    <source>
        <strain evidence="3 4">1757</strain>
    </source>
</reference>
<evidence type="ECO:0000256" key="1">
    <source>
        <dbReference type="PROSITE-ProRule" id="PRU00339"/>
    </source>
</evidence>
<dbReference type="InterPro" id="IPR011990">
    <property type="entry name" value="TPR-like_helical_dom_sf"/>
</dbReference>
<dbReference type="RefSeq" id="WP_354551238.1">
    <property type="nucleotide sequence ID" value="NZ_JBEPSD010000002.1"/>
</dbReference>
<dbReference type="PANTHER" id="PTHR45588">
    <property type="entry name" value="TPR DOMAIN-CONTAINING PROTEIN"/>
    <property type="match status" value="1"/>
</dbReference>
<evidence type="ECO:0000313" key="3">
    <source>
        <dbReference type="EMBL" id="MET4570374.1"/>
    </source>
</evidence>
<dbReference type="PROSITE" id="PS51257">
    <property type="entry name" value="PROKAR_LIPOPROTEIN"/>
    <property type="match status" value="1"/>
</dbReference>
<protein>
    <submittedName>
        <fullName evidence="3">Tetratricopeptide (TPR) repeat protein</fullName>
    </submittedName>
</protein>
<dbReference type="Proteomes" id="UP001549251">
    <property type="component" value="Unassembled WGS sequence"/>
</dbReference>